<evidence type="ECO:0000313" key="11">
    <source>
        <dbReference type="RefSeq" id="XP_034233175.1"/>
    </source>
</evidence>
<evidence type="ECO:0000313" key="14">
    <source>
        <dbReference type="RefSeq" id="XP_034233178.1"/>
    </source>
</evidence>
<dbReference type="SUPFAM" id="SSF52047">
    <property type="entry name" value="RNI-like"/>
    <property type="match status" value="1"/>
</dbReference>
<dbReference type="Gene3D" id="3.80.10.10">
    <property type="entry name" value="Ribonuclease Inhibitor"/>
    <property type="match status" value="1"/>
</dbReference>
<dbReference type="RefSeq" id="XP_034233176.1">
    <property type="nucleotide sequence ID" value="XM_034377285.1"/>
</dbReference>
<organism evidence="9">
    <name type="scientific">Thrips palmi</name>
    <name type="common">Melon thrips</name>
    <dbReference type="NCBI Taxonomy" id="161013"/>
    <lineage>
        <taxon>Eukaryota</taxon>
        <taxon>Metazoa</taxon>
        <taxon>Ecdysozoa</taxon>
        <taxon>Arthropoda</taxon>
        <taxon>Hexapoda</taxon>
        <taxon>Insecta</taxon>
        <taxon>Pterygota</taxon>
        <taxon>Neoptera</taxon>
        <taxon>Paraneoptera</taxon>
        <taxon>Thysanoptera</taxon>
        <taxon>Terebrantia</taxon>
        <taxon>Thripoidea</taxon>
        <taxon>Thripidae</taxon>
        <taxon>Thrips</taxon>
    </lineage>
</organism>
<proteinExistence type="predicted"/>
<evidence type="ECO:0000313" key="13">
    <source>
        <dbReference type="RefSeq" id="XP_034233177.1"/>
    </source>
</evidence>
<dbReference type="RefSeq" id="XP_034233167.1">
    <property type="nucleotide sequence ID" value="XM_034377276.1"/>
</dbReference>
<feature type="domain" description="F-box" evidence="1">
    <location>
        <begin position="3"/>
        <end position="49"/>
    </location>
</feature>
<evidence type="ECO:0000313" key="8">
    <source>
        <dbReference type="RefSeq" id="XP_034233172.1"/>
    </source>
</evidence>
<evidence type="ECO:0000313" key="23">
    <source>
        <dbReference type="RefSeq" id="XP_034233188.1"/>
    </source>
</evidence>
<dbReference type="RefSeq" id="XP_034233175.1">
    <property type="nucleotide sequence ID" value="XM_034377284.1"/>
</dbReference>
<dbReference type="RefSeq" id="XP_034233191.1">
    <property type="nucleotide sequence ID" value="XM_034377300.1"/>
</dbReference>
<evidence type="ECO:0000313" key="2">
    <source>
        <dbReference type="Proteomes" id="UP000515158"/>
    </source>
</evidence>
<dbReference type="RefSeq" id="XP_034233183.1">
    <property type="nucleotide sequence ID" value="XM_034377292.1"/>
</dbReference>
<dbReference type="SMART" id="SM00256">
    <property type="entry name" value="FBOX"/>
    <property type="match status" value="1"/>
</dbReference>
<dbReference type="RefSeq" id="XP_034233190.1">
    <property type="nucleotide sequence ID" value="XM_034377299.1"/>
</dbReference>
<evidence type="ECO:0000313" key="9">
    <source>
        <dbReference type="RefSeq" id="XP_034233173.1"/>
    </source>
</evidence>
<evidence type="ECO:0000313" key="3">
    <source>
        <dbReference type="RefSeq" id="XP_034233166.1"/>
    </source>
</evidence>
<dbReference type="AlphaFoldDB" id="A0A6P8Y116"/>
<dbReference type="Pfam" id="PF12937">
    <property type="entry name" value="F-box-like"/>
    <property type="match status" value="1"/>
</dbReference>
<name>A0A6P8Y116_THRPL</name>
<evidence type="ECO:0000313" key="4">
    <source>
        <dbReference type="RefSeq" id="XP_034233167.1"/>
    </source>
</evidence>
<evidence type="ECO:0000313" key="7">
    <source>
        <dbReference type="RefSeq" id="XP_034233171.1"/>
    </source>
</evidence>
<dbReference type="RefSeq" id="XP_034233194.1">
    <property type="nucleotide sequence ID" value="XM_034377303.1"/>
</dbReference>
<dbReference type="InterPro" id="IPR032675">
    <property type="entry name" value="LRR_dom_sf"/>
</dbReference>
<dbReference type="RefSeq" id="XP_034233168.1">
    <property type="nucleotide sequence ID" value="XM_034377277.1"/>
</dbReference>
<evidence type="ECO:0000313" key="10">
    <source>
        <dbReference type="RefSeq" id="XP_034233174.1"/>
    </source>
</evidence>
<evidence type="ECO:0000313" key="12">
    <source>
        <dbReference type="RefSeq" id="XP_034233176.1"/>
    </source>
</evidence>
<dbReference type="RefSeq" id="XP_034233177.1">
    <property type="nucleotide sequence ID" value="XM_034377286.1"/>
</dbReference>
<dbReference type="RefSeq" id="XP_034233188.1">
    <property type="nucleotide sequence ID" value="XM_034377297.1"/>
</dbReference>
<dbReference type="Proteomes" id="UP000515158">
    <property type="component" value="Unplaced"/>
</dbReference>
<sequence length="432" mass="48416">MDQSLLLALPDDALLAVLAFLPPRQLFDCRVLCRRLRDLCLHRDLWRRVRVACPLKHRGLCRSALRLAPCLRELDISGIDLEDAASEVSRTSCVVAKLELSVEATHVMTFATAIVEKASALGGLKELVLSIWVEEGVVDVNGLLGAMYKADRLRKLTIEGPCRVASINGLEKSPSLTELTCLYRPPHDALVEHLLEAHAATLERVVFEWSVLPVSALLMLPRLRSFGCGICEEDVLGLPEFLRAASQLRSVSLAPSPYRFRIDADIIPALAASPSARVLETLELHVPNEKTVFWRKVAAAVPQFTALRTLSLKFDPFDLPHPEPCFDLMRALNPTTVPSLTTLEMLDLPTPTAAFCVHAWMHDPAVEELPRRNPRLHLRLRLIFLDYENCTCTWCNEKCHSDIRWRFEGCVAFAAHSREAYCPYPSECSSWP</sequence>
<dbReference type="RefSeq" id="XP_034233173.1">
    <property type="nucleotide sequence ID" value="XM_034377282.1"/>
</dbReference>
<evidence type="ECO:0000313" key="27">
    <source>
        <dbReference type="RefSeq" id="XP_034233193.1"/>
    </source>
</evidence>
<protein>
    <submittedName>
        <fullName evidence="3 4">Uncharacterized protein LOC117640619</fullName>
    </submittedName>
</protein>
<evidence type="ECO:0000313" key="6">
    <source>
        <dbReference type="RefSeq" id="XP_034233169.1"/>
    </source>
</evidence>
<dbReference type="RefSeq" id="XP_034233186.1">
    <property type="nucleotide sequence ID" value="XM_034377295.1"/>
</dbReference>
<dbReference type="Gene3D" id="1.20.1280.50">
    <property type="match status" value="1"/>
</dbReference>
<evidence type="ECO:0000313" key="24">
    <source>
        <dbReference type="RefSeq" id="XP_034233189.1"/>
    </source>
</evidence>
<evidence type="ECO:0000313" key="15">
    <source>
        <dbReference type="RefSeq" id="XP_034233179.1"/>
    </source>
</evidence>
<dbReference type="RefSeq" id="XP_034233187.1">
    <property type="nucleotide sequence ID" value="XM_034377296.1"/>
</dbReference>
<dbReference type="RefSeq" id="XP_034233185.1">
    <property type="nucleotide sequence ID" value="XM_034377294.1"/>
</dbReference>
<dbReference type="RefSeq" id="XP_034233172.1">
    <property type="nucleotide sequence ID" value="XM_034377281.1"/>
</dbReference>
<dbReference type="RefSeq" id="XP_034233178.1">
    <property type="nucleotide sequence ID" value="XM_034377287.1"/>
</dbReference>
<evidence type="ECO:0000313" key="16">
    <source>
        <dbReference type="RefSeq" id="XP_034233180.1"/>
    </source>
</evidence>
<evidence type="ECO:0000313" key="18">
    <source>
        <dbReference type="RefSeq" id="XP_034233183.1"/>
    </source>
</evidence>
<gene>
    <name evidence="3 4 5 6 7 8 9 10 11 12 13 14 15 16 17 18 19 20 21 22 23 24 25 26 27 28" type="primary">LOC117640619</name>
</gene>
<dbReference type="RefSeq" id="XP_034233169.1">
    <property type="nucleotide sequence ID" value="XM_034377278.1"/>
</dbReference>
<dbReference type="GeneID" id="117640619"/>
<dbReference type="RefSeq" id="XP_034233174.1">
    <property type="nucleotide sequence ID" value="XM_034377283.1"/>
</dbReference>
<dbReference type="RefSeq" id="XP_034233179.1">
    <property type="nucleotide sequence ID" value="XM_034377288.1"/>
</dbReference>
<keyword evidence="2" id="KW-1185">Reference proteome</keyword>
<dbReference type="KEGG" id="tpal:117640619"/>
<dbReference type="RefSeq" id="XP_034233180.1">
    <property type="nucleotide sequence ID" value="XM_034377289.1"/>
</dbReference>
<accession>A0A6P8Y116</accession>
<reference evidence="3 4" key="1">
    <citation type="submission" date="2025-04" db="UniProtKB">
        <authorList>
            <consortium name="RefSeq"/>
        </authorList>
    </citation>
    <scope>IDENTIFICATION</scope>
    <source>
        <tissue evidence="3 4">Total insect</tissue>
    </source>
</reference>
<evidence type="ECO:0000313" key="5">
    <source>
        <dbReference type="RefSeq" id="XP_034233168.1"/>
    </source>
</evidence>
<dbReference type="RefSeq" id="XP_034233171.1">
    <property type="nucleotide sequence ID" value="XM_034377280.1"/>
</dbReference>
<evidence type="ECO:0000313" key="22">
    <source>
        <dbReference type="RefSeq" id="XP_034233187.1"/>
    </source>
</evidence>
<dbReference type="InterPro" id="IPR001810">
    <property type="entry name" value="F-box_dom"/>
</dbReference>
<dbReference type="InterPro" id="IPR036047">
    <property type="entry name" value="F-box-like_dom_sf"/>
</dbReference>
<evidence type="ECO:0000313" key="25">
    <source>
        <dbReference type="RefSeq" id="XP_034233190.1"/>
    </source>
</evidence>
<evidence type="ECO:0000259" key="1">
    <source>
        <dbReference type="PROSITE" id="PS50181"/>
    </source>
</evidence>
<evidence type="ECO:0000313" key="20">
    <source>
        <dbReference type="RefSeq" id="XP_034233185.1"/>
    </source>
</evidence>
<evidence type="ECO:0000313" key="28">
    <source>
        <dbReference type="RefSeq" id="XP_034233194.1"/>
    </source>
</evidence>
<dbReference type="PROSITE" id="PS50181">
    <property type="entry name" value="FBOX"/>
    <property type="match status" value="1"/>
</dbReference>
<dbReference type="RefSeq" id="XP_034233182.1">
    <property type="nucleotide sequence ID" value="XM_034377291.1"/>
</dbReference>
<dbReference type="RefSeq" id="XP_034233166.1">
    <property type="nucleotide sequence ID" value="XM_034377275.1"/>
</dbReference>
<evidence type="ECO:0000313" key="21">
    <source>
        <dbReference type="RefSeq" id="XP_034233186.1"/>
    </source>
</evidence>
<dbReference type="RefSeq" id="XP_034233184.1">
    <property type="nucleotide sequence ID" value="XM_034377293.1"/>
</dbReference>
<evidence type="ECO:0000313" key="19">
    <source>
        <dbReference type="RefSeq" id="XP_034233184.1"/>
    </source>
</evidence>
<evidence type="ECO:0000313" key="17">
    <source>
        <dbReference type="RefSeq" id="XP_034233182.1"/>
    </source>
</evidence>
<dbReference type="SUPFAM" id="SSF81383">
    <property type="entry name" value="F-box domain"/>
    <property type="match status" value="1"/>
</dbReference>
<evidence type="ECO:0000313" key="26">
    <source>
        <dbReference type="RefSeq" id="XP_034233191.1"/>
    </source>
</evidence>
<dbReference type="RefSeq" id="XP_034233193.1">
    <property type="nucleotide sequence ID" value="XM_034377302.1"/>
</dbReference>
<dbReference type="RefSeq" id="XP_034233189.1">
    <property type="nucleotide sequence ID" value="XM_034377298.1"/>
</dbReference>